<evidence type="ECO:0000256" key="1">
    <source>
        <dbReference type="ARBA" id="ARBA00023002"/>
    </source>
</evidence>
<keyword evidence="5" id="KW-1185">Reference proteome</keyword>
<dbReference type="SUPFAM" id="SSF51735">
    <property type="entry name" value="NAD(P)-binding Rossmann-fold domains"/>
    <property type="match status" value="1"/>
</dbReference>
<dbReference type="KEGG" id="smaa:IT774_03090"/>
<keyword evidence="2" id="KW-0520">NAD</keyword>
<dbReference type="RefSeq" id="WP_195811290.1">
    <property type="nucleotide sequence ID" value="NZ_CP064795.1"/>
</dbReference>
<dbReference type="GO" id="GO:0051287">
    <property type="term" value="F:NAD binding"/>
    <property type="evidence" value="ECO:0007669"/>
    <property type="project" value="InterPro"/>
</dbReference>
<evidence type="ECO:0000256" key="2">
    <source>
        <dbReference type="ARBA" id="ARBA00023027"/>
    </source>
</evidence>
<keyword evidence="1" id="KW-0560">Oxidoreductase</keyword>
<organism evidence="4 5">
    <name type="scientific">Salinimonas marina</name>
    <dbReference type="NCBI Taxonomy" id="2785918"/>
    <lineage>
        <taxon>Bacteria</taxon>
        <taxon>Pseudomonadati</taxon>
        <taxon>Pseudomonadota</taxon>
        <taxon>Gammaproteobacteria</taxon>
        <taxon>Alteromonadales</taxon>
        <taxon>Alteromonadaceae</taxon>
        <taxon>Alteromonas/Salinimonas group</taxon>
        <taxon>Salinimonas</taxon>
    </lineage>
</organism>
<reference evidence="4 5" key="1">
    <citation type="submission" date="2020-11" db="EMBL/GenBank/DDBJ databases">
        <title>Complete genome sequence for Salinimonas sp. strain G2-b.</title>
        <authorList>
            <person name="Park S.-J."/>
        </authorList>
    </citation>
    <scope>NUCLEOTIDE SEQUENCE [LARGE SCALE GENOMIC DNA]</scope>
    <source>
        <strain evidence="4 5">G2-b</strain>
    </source>
</reference>
<accession>A0A7S9DYY9</accession>
<evidence type="ECO:0000313" key="4">
    <source>
        <dbReference type="EMBL" id="QPG06213.1"/>
    </source>
</evidence>
<name>A0A7S9DYY9_9ALTE</name>
<gene>
    <name evidence="4" type="ORF">IT774_03090</name>
</gene>
<dbReference type="CDD" id="cd05300">
    <property type="entry name" value="2-Hacid_dh_1"/>
    <property type="match status" value="1"/>
</dbReference>
<feature type="domain" description="D-isomer specific 2-hydroxyacid dehydrogenase NAD-binding" evidence="3">
    <location>
        <begin position="110"/>
        <end position="284"/>
    </location>
</feature>
<dbReference type="Pfam" id="PF02826">
    <property type="entry name" value="2-Hacid_dh_C"/>
    <property type="match status" value="1"/>
</dbReference>
<evidence type="ECO:0000313" key="5">
    <source>
        <dbReference type="Proteomes" id="UP000595095"/>
    </source>
</evidence>
<proteinExistence type="predicted"/>
<dbReference type="PANTHER" id="PTHR43333:SF1">
    <property type="entry name" value="D-ISOMER SPECIFIC 2-HYDROXYACID DEHYDROGENASE NAD-BINDING DOMAIN-CONTAINING PROTEIN"/>
    <property type="match status" value="1"/>
</dbReference>
<protein>
    <submittedName>
        <fullName evidence="4">D-2-hydroxyacid dehydrogenase</fullName>
    </submittedName>
</protein>
<dbReference type="InterPro" id="IPR006140">
    <property type="entry name" value="D-isomer_DH_NAD-bd"/>
</dbReference>
<dbReference type="AlphaFoldDB" id="A0A7S9DYY9"/>
<dbReference type="GO" id="GO:0016491">
    <property type="term" value="F:oxidoreductase activity"/>
    <property type="evidence" value="ECO:0007669"/>
    <property type="project" value="UniProtKB-KW"/>
</dbReference>
<dbReference type="Gene3D" id="3.40.50.720">
    <property type="entry name" value="NAD(P)-binding Rossmann-like Domain"/>
    <property type="match status" value="2"/>
</dbReference>
<dbReference type="EMBL" id="CP064795">
    <property type="protein sequence ID" value="QPG06213.1"/>
    <property type="molecule type" value="Genomic_DNA"/>
</dbReference>
<dbReference type="Proteomes" id="UP000595095">
    <property type="component" value="Chromosome"/>
</dbReference>
<dbReference type="InterPro" id="IPR036291">
    <property type="entry name" value="NAD(P)-bd_dom_sf"/>
</dbReference>
<sequence length="319" mass="35280">MSALSPPTEIVILSDEYTEYQQALQRLAPASELIVTSASDDPGTVDVHTTAIMLADPHLAATIVDKCSALKWLQLGWAGVTPLLRAQNRSYTLTGVKGVFDMQMREYVFSYLLYFSRNIAGFQKAAESAENKWYKPEHTYLKGKTLGVLGAGSIASALAPVAQVFGMKLVGLRKSGHPHPGFNDMYDNTQLQEFARQCDYLVSLLPDTPHTRGLLDKTLFNALPENAVLINAGRGNALVQQDLLDALEEGQLQAAVLDVFEQEPLPDTHPFWLHPDIHVTQHTAATSIPADIAKLFYDNLQRYRQGQALQHAIDFEKGY</sequence>
<dbReference type="PANTHER" id="PTHR43333">
    <property type="entry name" value="2-HACID_DH_C DOMAIN-CONTAINING PROTEIN"/>
    <property type="match status" value="1"/>
</dbReference>
<evidence type="ECO:0000259" key="3">
    <source>
        <dbReference type="Pfam" id="PF02826"/>
    </source>
</evidence>